<dbReference type="Gene3D" id="3.10.105.10">
    <property type="entry name" value="Dipeptide-binding Protein, Domain 3"/>
    <property type="match status" value="1"/>
</dbReference>
<dbReference type="InterPro" id="IPR007210">
    <property type="entry name" value="ABC_Gly_betaine_transp_sub-bd"/>
</dbReference>
<accession>A0AAU7VME6</accession>
<keyword evidence="3" id="KW-1003">Cell membrane</keyword>
<dbReference type="GO" id="GO:0015226">
    <property type="term" value="F:carnitine transmembrane transporter activity"/>
    <property type="evidence" value="ECO:0007669"/>
    <property type="project" value="TreeGrafter"/>
</dbReference>
<feature type="domain" description="ABC-type glycine betaine transport system substrate-binding" evidence="6">
    <location>
        <begin position="201"/>
        <end position="300"/>
    </location>
</feature>
<evidence type="ECO:0000256" key="1">
    <source>
        <dbReference type="ARBA" id="ARBA00004236"/>
    </source>
</evidence>
<dbReference type="Pfam" id="PF04069">
    <property type="entry name" value="OpuAC"/>
    <property type="match status" value="2"/>
</dbReference>
<dbReference type="PANTHER" id="PTHR47737">
    <property type="entry name" value="GLYCINE BETAINE/PROLINE BETAINE TRANSPORT SYSTEM PERMEASE PROTEIN PROW"/>
    <property type="match status" value="1"/>
</dbReference>
<dbReference type="GO" id="GO:0015871">
    <property type="term" value="P:choline transport"/>
    <property type="evidence" value="ECO:0007669"/>
    <property type="project" value="TreeGrafter"/>
</dbReference>
<keyword evidence="2" id="KW-0813">Transport</keyword>
<dbReference type="PANTHER" id="PTHR47737:SF1">
    <property type="entry name" value="GLYCINE BETAINE_PROLINE BETAINE TRANSPORT SYSTEM PERMEASE PROTEIN PROW"/>
    <property type="match status" value="1"/>
</dbReference>
<dbReference type="GO" id="GO:0005275">
    <property type="term" value="F:amine transmembrane transporter activity"/>
    <property type="evidence" value="ECO:0007669"/>
    <property type="project" value="TreeGrafter"/>
</dbReference>
<feature type="chain" id="PRO_5043873900" evidence="5">
    <location>
        <begin position="24"/>
        <end position="302"/>
    </location>
</feature>
<name>A0AAU7VME6_9FIRM</name>
<dbReference type="AlphaFoldDB" id="A0AAU7VME6"/>
<dbReference type="GO" id="GO:0043190">
    <property type="term" value="C:ATP-binding cassette (ABC) transporter complex"/>
    <property type="evidence" value="ECO:0007669"/>
    <property type="project" value="InterPro"/>
</dbReference>
<evidence type="ECO:0000256" key="3">
    <source>
        <dbReference type="ARBA" id="ARBA00022475"/>
    </source>
</evidence>
<dbReference type="GO" id="GO:0031460">
    <property type="term" value="P:glycine betaine transport"/>
    <property type="evidence" value="ECO:0007669"/>
    <property type="project" value="TreeGrafter"/>
</dbReference>
<reference evidence="7" key="1">
    <citation type="journal article" date="2013" name="Extremophiles">
        <title>Proteinivorax tanatarense gen. nov., sp. nov., an anaerobic, haloalkaliphilic, proteolytic bacterium isolated from a decaying algal bloom, and proposal of Proteinivoraceae fam. nov.</title>
        <authorList>
            <person name="Kevbrin V."/>
            <person name="Boltyanskaya Y."/>
            <person name="Zhilina T."/>
            <person name="Kolganova T."/>
            <person name="Lavrentjeva E."/>
            <person name="Kuznetsov B."/>
        </authorList>
    </citation>
    <scope>NUCLEOTIDE SEQUENCE</scope>
    <source>
        <strain evidence="7">Z-910T</strain>
    </source>
</reference>
<evidence type="ECO:0000256" key="5">
    <source>
        <dbReference type="SAM" id="SignalP"/>
    </source>
</evidence>
<sequence>MFKRKGLTLSLMIVLIVSLVAVGCGDGNGEGEVPGDASEESVVDKFDGQITGIDAGAGVMGAAEDAIEEYGLDMELVESSDAAMTASLQRAYENEEYIVVTGWAPHWKFADFDLKFLEDPKEVFGGEETINTITRKDFAADHPEVNQFLENYYLSPEELASAIGMMEEIDDRDEAAQTWIEENQDLVDGWLEGTELNGSGEVTITYVEWACATASTYVVKNILEDAGYDVEVDALQAGAMWQGVASGAADFLLAAWLPGTHESYYEDYSDEVVDLGPNYEGAAIGLVVPEYVEIDSIEDLVE</sequence>
<evidence type="ECO:0000259" key="6">
    <source>
        <dbReference type="Pfam" id="PF04069"/>
    </source>
</evidence>
<dbReference type="RefSeq" id="WP_350343700.1">
    <property type="nucleotide sequence ID" value="NZ_CP158367.1"/>
</dbReference>
<keyword evidence="5" id="KW-0732">Signal</keyword>
<feature type="domain" description="ABC-type glycine betaine transport system substrate-binding" evidence="6">
    <location>
        <begin position="40"/>
        <end position="182"/>
    </location>
</feature>
<keyword evidence="4" id="KW-0472">Membrane</keyword>
<evidence type="ECO:0000256" key="4">
    <source>
        <dbReference type="ARBA" id="ARBA00023136"/>
    </source>
</evidence>
<comment type="subcellular location">
    <subcellularLocation>
        <location evidence="1">Cell membrane</location>
    </subcellularLocation>
</comment>
<feature type="signal peptide" evidence="5">
    <location>
        <begin position="1"/>
        <end position="23"/>
    </location>
</feature>
<dbReference type="Gene3D" id="3.40.190.100">
    <property type="entry name" value="Glycine betaine-binding periplasmic protein, domain 2"/>
    <property type="match status" value="1"/>
</dbReference>
<dbReference type="PROSITE" id="PS51257">
    <property type="entry name" value="PROKAR_LIPOPROTEIN"/>
    <property type="match status" value="1"/>
</dbReference>
<reference evidence="7" key="2">
    <citation type="submission" date="2024-06" db="EMBL/GenBank/DDBJ databases">
        <authorList>
            <person name="Petrova K.O."/>
            <person name="Toshchakov S.V."/>
            <person name="Boltjanskaja Y.V."/>
            <person name="Kevbrin V."/>
        </authorList>
    </citation>
    <scope>NUCLEOTIDE SEQUENCE</scope>
    <source>
        <strain evidence="7">Z-910T</strain>
    </source>
</reference>
<protein>
    <submittedName>
        <fullName evidence="7">Glycine betaine ABC transporter substrate-binding protein</fullName>
    </submittedName>
</protein>
<dbReference type="SUPFAM" id="SSF53850">
    <property type="entry name" value="Periplasmic binding protein-like II"/>
    <property type="match status" value="2"/>
</dbReference>
<evidence type="ECO:0000313" key="7">
    <source>
        <dbReference type="EMBL" id="XBX74953.1"/>
    </source>
</evidence>
<evidence type="ECO:0000256" key="2">
    <source>
        <dbReference type="ARBA" id="ARBA00022448"/>
    </source>
</evidence>
<organism evidence="7">
    <name type="scientific">Proteinivorax tanatarense</name>
    <dbReference type="NCBI Taxonomy" id="1260629"/>
    <lineage>
        <taxon>Bacteria</taxon>
        <taxon>Bacillati</taxon>
        <taxon>Bacillota</taxon>
        <taxon>Clostridia</taxon>
        <taxon>Eubacteriales</taxon>
        <taxon>Proteinivoracaceae</taxon>
        <taxon>Proteinivorax</taxon>
    </lineage>
</organism>
<dbReference type="EMBL" id="CP158367">
    <property type="protein sequence ID" value="XBX74953.1"/>
    <property type="molecule type" value="Genomic_DNA"/>
</dbReference>
<gene>
    <name evidence="7" type="ORF">PRVXT_000041</name>
</gene>
<proteinExistence type="predicted"/>